<evidence type="ECO:0000256" key="4">
    <source>
        <dbReference type="RuleBase" id="RU004514"/>
    </source>
</evidence>
<dbReference type="KEGG" id="lgi:LOTGIDRAFT_231455"/>
<dbReference type="CTD" id="20248596"/>
<dbReference type="GO" id="GO:0030170">
    <property type="term" value="F:pyridoxal phosphate binding"/>
    <property type="evidence" value="ECO:0007669"/>
    <property type="project" value="UniProtKB-UniRule"/>
</dbReference>
<dbReference type="PANTHER" id="PTHR10146">
    <property type="entry name" value="PROLINE SYNTHETASE CO-TRANSCRIBED BACTERIAL HOMOLOG PROTEIN"/>
    <property type="match status" value="1"/>
</dbReference>
<dbReference type="STRING" id="225164.V4AMR4"/>
<dbReference type="Proteomes" id="UP000030746">
    <property type="component" value="Unassembled WGS sequence"/>
</dbReference>
<evidence type="ECO:0000313" key="7">
    <source>
        <dbReference type="Proteomes" id="UP000030746"/>
    </source>
</evidence>
<evidence type="ECO:0000256" key="1">
    <source>
        <dbReference type="ARBA" id="ARBA00022898"/>
    </source>
</evidence>
<dbReference type="PIRSF" id="PIRSF004848">
    <property type="entry name" value="YBL036c_PLPDEIII"/>
    <property type="match status" value="1"/>
</dbReference>
<dbReference type="HOGENOM" id="CLU_059988_2_1_1"/>
<evidence type="ECO:0000313" key="6">
    <source>
        <dbReference type="EMBL" id="ESO98437.1"/>
    </source>
</evidence>
<evidence type="ECO:0000259" key="5">
    <source>
        <dbReference type="Pfam" id="PF01168"/>
    </source>
</evidence>
<dbReference type="CDD" id="cd06822">
    <property type="entry name" value="PLPDE_III_YBL036c_euk"/>
    <property type="match status" value="1"/>
</dbReference>
<dbReference type="AlphaFoldDB" id="V4AMR4"/>
<dbReference type="PANTHER" id="PTHR10146:SF14">
    <property type="entry name" value="PYRIDOXAL PHOSPHATE HOMEOSTASIS PROTEIN"/>
    <property type="match status" value="1"/>
</dbReference>
<evidence type="ECO:0000256" key="3">
    <source>
        <dbReference type="PIRSR" id="PIRSR004848-1"/>
    </source>
</evidence>
<dbReference type="OMA" id="PLEWHMI"/>
<name>V4AMR4_LOTGI</name>
<dbReference type="PROSITE" id="PS01211">
    <property type="entry name" value="UPF0001"/>
    <property type="match status" value="1"/>
</dbReference>
<dbReference type="GeneID" id="20248596"/>
<protein>
    <recommendedName>
        <fullName evidence="2">Pyridoxal phosphate homeostasis protein</fullName>
        <shortName evidence="2">PLP homeostasis protein</shortName>
    </recommendedName>
</protein>
<feature type="modified residue" description="N6-(pyridoxal phosphate)lysine" evidence="2 3">
    <location>
        <position position="43"/>
    </location>
</feature>
<organism evidence="6 7">
    <name type="scientific">Lottia gigantea</name>
    <name type="common">Giant owl limpet</name>
    <dbReference type="NCBI Taxonomy" id="225164"/>
    <lineage>
        <taxon>Eukaryota</taxon>
        <taxon>Metazoa</taxon>
        <taxon>Spiralia</taxon>
        <taxon>Lophotrochozoa</taxon>
        <taxon>Mollusca</taxon>
        <taxon>Gastropoda</taxon>
        <taxon>Patellogastropoda</taxon>
        <taxon>Lottioidea</taxon>
        <taxon>Lottiidae</taxon>
        <taxon>Lottia</taxon>
    </lineage>
</organism>
<dbReference type="NCBIfam" id="TIGR00044">
    <property type="entry name" value="YggS family pyridoxal phosphate-dependent enzyme"/>
    <property type="match status" value="1"/>
</dbReference>
<evidence type="ECO:0000256" key="2">
    <source>
        <dbReference type="HAMAP-Rule" id="MF_03225"/>
    </source>
</evidence>
<dbReference type="InterPro" id="IPR001608">
    <property type="entry name" value="Ala_racemase_N"/>
</dbReference>
<accession>V4AMR4</accession>
<keyword evidence="7" id="KW-1185">Reference proteome</keyword>
<reference evidence="6 7" key="1">
    <citation type="journal article" date="2013" name="Nature">
        <title>Insights into bilaterian evolution from three spiralian genomes.</title>
        <authorList>
            <person name="Simakov O."/>
            <person name="Marletaz F."/>
            <person name="Cho S.J."/>
            <person name="Edsinger-Gonzales E."/>
            <person name="Havlak P."/>
            <person name="Hellsten U."/>
            <person name="Kuo D.H."/>
            <person name="Larsson T."/>
            <person name="Lv J."/>
            <person name="Arendt D."/>
            <person name="Savage R."/>
            <person name="Osoegawa K."/>
            <person name="de Jong P."/>
            <person name="Grimwood J."/>
            <person name="Chapman J.A."/>
            <person name="Shapiro H."/>
            <person name="Aerts A."/>
            <person name="Otillar R.P."/>
            <person name="Terry A.Y."/>
            <person name="Boore J.L."/>
            <person name="Grigoriev I.V."/>
            <person name="Lindberg D.R."/>
            <person name="Seaver E.C."/>
            <person name="Weisblat D.A."/>
            <person name="Putnam N.H."/>
            <person name="Rokhsar D.S."/>
        </authorList>
    </citation>
    <scope>NUCLEOTIDE SEQUENCE [LARGE SCALE GENOMIC DNA]</scope>
</reference>
<proteinExistence type="inferred from homology"/>
<dbReference type="OrthoDB" id="1915887at2759"/>
<dbReference type="RefSeq" id="XP_009051122.1">
    <property type="nucleotide sequence ID" value="XM_009052874.1"/>
</dbReference>
<dbReference type="InterPro" id="IPR011078">
    <property type="entry name" value="PyrdxlP_homeostasis"/>
</dbReference>
<sequence length="277" mass="31167">MASTTSKENIQTALKMVTDKMTCSAGKRVNQALPKPRLVAVSKTKPIQDIIAAYEAGQRNFGENYVMELVEKSHEKEILEKCEDIKWHFIGHLQRNKVSKVLMAPNLYMVETVESEKLAEAMDKSWSKNKLERKLDVMVQINTSGESNKHGCEPENVIKIVEFVREKCSNLNFRGLMTIGSFDHDLTKGPNPDFQKLLECRDLVCKETGIPIEELEISMGMSNDYEHAIELGSTNVRVGSTIFGARHYPNKTVPNESIHANGDVNDIQSKVEGLKVE</sequence>
<dbReference type="SUPFAM" id="SSF51419">
    <property type="entry name" value="PLP-binding barrel"/>
    <property type="match status" value="1"/>
</dbReference>
<dbReference type="HAMAP" id="MF_02087">
    <property type="entry name" value="PLP_homeostasis"/>
    <property type="match status" value="1"/>
</dbReference>
<dbReference type="Gene3D" id="3.20.20.10">
    <property type="entry name" value="Alanine racemase"/>
    <property type="match status" value="1"/>
</dbReference>
<dbReference type="FunFam" id="3.20.20.10:FF:000007">
    <property type="entry name" value="Pyridoxal phosphate homeostasis protein"/>
    <property type="match status" value="1"/>
</dbReference>
<comment type="similarity">
    <text evidence="2 4">Belongs to the pyridoxal phosphate-binding protein YggS/PROSC family.</text>
</comment>
<feature type="domain" description="Alanine racemase N-terminal" evidence="5">
    <location>
        <begin position="28"/>
        <end position="246"/>
    </location>
</feature>
<comment type="cofactor">
    <cofactor evidence="3">
        <name>pyridoxal 5'-phosphate</name>
        <dbReference type="ChEBI" id="CHEBI:597326"/>
    </cofactor>
</comment>
<keyword evidence="1 2" id="KW-0663">Pyridoxal phosphate</keyword>
<comment type="function">
    <text evidence="2">Pyridoxal 5'-phosphate (PLP)-binding protein, which may be involved in intracellular homeostatic regulation of pyridoxal 5'-phosphate (PLP), the active form of vitamin B6.</text>
</comment>
<gene>
    <name evidence="6" type="ORF">LOTGIDRAFT_231455</name>
</gene>
<dbReference type="Pfam" id="PF01168">
    <property type="entry name" value="Ala_racemase_N"/>
    <property type="match status" value="1"/>
</dbReference>
<dbReference type="EMBL" id="KB201262">
    <property type="protein sequence ID" value="ESO98437.1"/>
    <property type="molecule type" value="Genomic_DNA"/>
</dbReference>
<dbReference type="InterPro" id="IPR029066">
    <property type="entry name" value="PLP-binding_barrel"/>
</dbReference>